<keyword evidence="1" id="KW-0472">Membrane</keyword>
<keyword evidence="1" id="KW-1133">Transmembrane helix</keyword>
<comment type="caution">
    <text evidence="2">The sequence shown here is derived from an EMBL/GenBank/DDBJ whole genome shotgun (WGS) entry which is preliminary data.</text>
</comment>
<dbReference type="Proteomes" id="UP000316242">
    <property type="component" value="Unassembled WGS sequence"/>
</dbReference>
<proteinExistence type="predicted"/>
<organism evidence="2 3">
    <name type="scientific">Glutamicibacter nicotianae</name>
    <name type="common">Arthrobacter nicotianae</name>
    <dbReference type="NCBI Taxonomy" id="37929"/>
    <lineage>
        <taxon>Bacteria</taxon>
        <taxon>Bacillati</taxon>
        <taxon>Actinomycetota</taxon>
        <taxon>Actinomycetes</taxon>
        <taxon>Micrococcales</taxon>
        <taxon>Micrococcaceae</taxon>
        <taxon>Glutamicibacter</taxon>
    </lineage>
</organism>
<evidence type="ECO:0000313" key="2">
    <source>
        <dbReference type="EMBL" id="GEC11122.1"/>
    </source>
</evidence>
<keyword evidence="1" id="KW-0812">Transmembrane</keyword>
<reference evidence="2 3" key="1">
    <citation type="submission" date="2019-06" db="EMBL/GenBank/DDBJ databases">
        <title>Whole genome shotgun sequence of Glutamicibacter nicotianae NBRC 14234.</title>
        <authorList>
            <person name="Hosoyama A."/>
            <person name="Uohara A."/>
            <person name="Ohji S."/>
            <person name="Ichikawa N."/>
        </authorList>
    </citation>
    <scope>NUCLEOTIDE SEQUENCE [LARGE SCALE GENOMIC DNA]</scope>
    <source>
        <strain evidence="2 3">NBRC 14234</strain>
    </source>
</reference>
<evidence type="ECO:0008006" key="4">
    <source>
        <dbReference type="Google" id="ProtNLM"/>
    </source>
</evidence>
<dbReference type="RefSeq" id="WP_141355481.1">
    <property type="nucleotide sequence ID" value="NZ_BAAAWM010000001.1"/>
</dbReference>
<evidence type="ECO:0000256" key="1">
    <source>
        <dbReference type="SAM" id="Phobius"/>
    </source>
</evidence>
<protein>
    <recommendedName>
        <fullName evidence="4">DinB-like domain-containing protein</fullName>
    </recommendedName>
</protein>
<name>A0ABQ0RH40_GLUNI</name>
<dbReference type="EMBL" id="BJNE01000001">
    <property type="protein sequence ID" value="GEC11122.1"/>
    <property type="molecule type" value="Genomic_DNA"/>
</dbReference>
<feature type="transmembrane region" description="Helical" evidence="1">
    <location>
        <begin position="45"/>
        <end position="67"/>
    </location>
</feature>
<keyword evidence="3" id="KW-1185">Reference proteome</keyword>
<evidence type="ECO:0000313" key="3">
    <source>
        <dbReference type="Proteomes" id="UP000316242"/>
    </source>
</evidence>
<sequence>MDQVREQIAASYRRDAAAVAGFLSGADRSSLAKHSEGTRWSNEQLLFHMVFGYMVVRALIPLVHLLIKCPPWIRSAFCAVLNSGTRLFHPVNYLGSCAAATVYNHRRMRTRLERTQAAILAKLATEDIADLQRCVDFPRRWDPFFHERMSLADVYAYPSLHFAFHARQLSLP</sequence>
<accession>A0ABQ0RH40</accession>
<feature type="transmembrane region" description="Helical" evidence="1">
    <location>
        <begin position="87"/>
        <end position="104"/>
    </location>
</feature>
<gene>
    <name evidence="2" type="ORF">ANI01nite_03250</name>
</gene>